<dbReference type="InterPro" id="IPR000120">
    <property type="entry name" value="Amidase"/>
</dbReference>
<organism evidence="3 4">
    <name type="scientific">Rhodopila globiformis</name>
    <name type="common">Rhodopseudomonas globiformis</name>
    <dbReference type="NCBI Taxonomy" id="1071"/>
    <lineage>
        <taxon>Bacteria</taxon>
        <taxon>Pseudomonadati</taxon>
        <taxon>Pseudomonadota</taxon>
        <taxon>Alphaproteobacteria</taxon>
        <taxon>Acetobacterales</taxon>
        <taxon>Acetobacteraceae</taxon>
        <taxon>Rhodopila</taxon>
    </lineage>
</organism>
<evidence type="ECO:0000313" key="3">
    <source>
        <dbReference type="EMBL" id="PPQ28569.1"/>
    </source>
</evidence>
<reference evidence="3 4" key="1">
    <citation type="journal article" date="2018" name="Arch. Microbiol.">
        <title>New insights into the metabolic potential of the phototrophic purple bacterium Rhodopila globiformis DSM 161(T) from its draft genome sequence and evidence for a vanadium-dependent nitrogenase.</title>
        <authorList>
            <person name="Imhoff J.F."/>
            <person name="Rahn T."/>
            <person name="Kunzel S."/>
            <person name="Neulinger S.C."/>
        </authorList>
    </citation>
    <scope>NUCLEOTIDE SEQUENCE [LARGE SCALE GENOMIC DNA]</scope>
    <source>
        <strain evidence="3 4">DSM 161</strain>
    </source>
</reference>
<evidence type="ECO:0000313" key="4">
    <source>
        <dbReference type="Proteomes" id="UP000239724"/>
    </source>
</evidence>
<dbReference type="PANTHER" id="PTHR11895">
    <property type="entry name" value="TRANSAMIDASE"/>
    <property type="match status" value="1"/>
</dbReference>
<keyword evidence="4" id="KW-1185">Reference proteome</keyword>
<proteinExistence type="predicted"/>
<dbReference type="EMBL" id="NHRY01000241">
    <property type="protein sequence ID" value="PPQ28569.1"/>
    <property type="molecule type" value="Genomic_DNA"/>
</dbReference>
<dbReference type="AlphaFoldDB" id="A0A2S6N1T6"/>
<sequence>MGSDADGRSCRRLGARGRPGQGACRVSRRCRSRRGAGAAQRARDPDSHRPRGRALAADAPGGWPGGYPVTAPHWLAAAEIAHAYAARTLSPVELLTALLARIESLDPTLHAFVRLDADAAMQAARVAESEIAAGRGRGPLHGIPVGVKDIIDVAGLPTTCHSRILLDNVAAADAAVIARLRQAGAIIIGKLSTHEFALGGPSFDLPFPPARNPWNPAHHPGGSSSGSGAGVCAGLFPLALGSDTGGSVRNPASACGIVGLKPTYGLVSRRGVFPLSYTLDHVGPLARTVAEAALLLDGIAGHDPADPGSTPAPARQFGRLLDRGVRGLRIGFIRHFHERDMPAHPEVAAALEDAARALQAEGAEIRTVTLPSLTEFAGINRVILCSEAWSIHAPWLRARPGDYGQLTRRRLLPGAFMTAGDYVGAQRRRTQVIAAVENCLRDVDVLLCASSMDPASRLDDAEETARTYSRQARTPFNVTGHPAVAMMAGLSRGGLPVSLQLAGRYHDDATVLRVAAAYERATAWHEKKPPIG</sequence>
<dbReference type="SUPFAM" id="SSF75304">
    <property type="entry name" value="Amidase signature (AS) enzymes"/>
    <property type="match status" value="1"/>
</dbReference>
<dbReference type="PANTHER" id="PTHR11895:SF176">
    <property type="entry name" value="AMIDASE AMID-RELATED"/>
    <property type="match status" value="1"/>
</dbReference>
<protein>
    <recommendedName>
        <fullName evidence="2">Amidase domain-containing protein</fullName>
    </recommendedName>
</protein>
<dbReference type="Pfam" id="PF01425">
    <property type="entry name" value="Amidase"/>
    <property type="match status" value="1"/>
</dbReference>
<name>A0A2S6N1T6_RHOGL</name>
<feature type="domain" description="Amidase" evidence="2">
    <location>
        <begin position="93"/>
        <end position="512"/>
    </location>
</feature>
<dbReference type="Gene3D" id="3.90.1300.10">
    <property type="entry name" value="Amidase signature (AS) domain"/>
    <property type="match status" value="1"/>
</dbReference>
<evidence type="ECO:0000259" key="2">
    <source>
        <dbReference type="Pfam" id="PF01425"/>
    </source>
</evidence>
<evidence type="ECO:0000256" key="1">
    <source>
        <dbReference type="SAM" id="MobiDB-lite"/>
    </source>
</evidence>
<gene>
    <name evidence="3" type="ORF">CCS01_24010</name>
</gene>
<accession>A0A2S6N1T6</accession>
<dbReference type="OrthoDB" id="9811471at2"/>
<dbReference type="InterPro" id="IPR036928">
    <property type="entry name" value="AS_sf"/>
</dbReference>
<dbReference type="Proteomes" id="UP000239724">
    <property type="component" value="Unassembled WGS sequence"/>
</dbReference>
<dbReference type="InterPro" id="IPR023631">
    <property type="entry name" value="Amidase_dom"/>
</dbReference>
<comment type="caution">
    <text evidence="3">The sequence shown here is derived from an EMBL/GenBank/DDBJ whole genome shotgun (WGS) entry which is preliminary data.</text>
</comment>
<dbReference type="GO" id="GO:0003824">
    <property type="term" value="F:catalytic activity"/>
    <property type="evidence" value="ECO:0007669"/>
    <property type="project" value="InterPro"/>
</dbReference>
<feature type="region of interest" description="Disordered" evidence="1">
    <location>
        <begin position="1"/>
        <end position="62"/>
    </location>
</feature>